<gene>
    <name evidence="4" type="ORF">IAD24_05265</name>
</gene>
<organism evidence="4 5">
    <name type="scientific">Candidatus Aphodomorpha intestinavium</name>
    <dbReference type="NCBI Taxonomy" id="2840672"/>
    <lineage>
        <taxon>Bacteria</taxon>
        <taxon>Bacillati</taxon>
        <taxon>Bacillota</taxon>
        <taxon>Clostridia</taxon>
        <taxon>Eubacteriales</taxon>
        <taxon>Candidatus Aphodomorpha</taxon>
    </lineage>
</organism>
<sequence length="207" mass="21807">MKVLLINGSPHAAGCTHAALAEAARVLRGEGIETELIHGAAQPVRGCVGCGGCAGPHRCVYDDDVVNRCIEALAAADGLIVGSPVYYASPNGTLLCLLDRLFYAGGCHAAHKPAAAIVSARRAGTTASLEVLNKYFALAQMPLVSSTYWPMVHGQRAEDVAADLEGMQTVRNLARNMAWLLRCIEAGRRAGVAAPEAERGARTNFIR</sequence>
<dbReference type="InterPro" id="IPR029039">
    <property type="entry name" value="Flavoprotein-like_sf"/>
</dbReference>
<keyword evidence="1" id="KW-0285">Flavoprotein</keyword>
<keyword evidence="2" id="KW-0288">FMN</keyword>
<accession>A0A9D1N4F0</accession>
<evidence type="ECO:0000259" key="3">
    <source>
        <dbReference type="Pfam" id="PF03358"/>
    </source>
</evidence>
<dbReference type="PANTHER" id="PTHR43278:SF4">
    <property type="entry name" value="NAD(P)H-DEPENDENT FMN-CONTAINING OXIDOREDUCTASE YWQN-RELATED"/>
    <property type="match status" value="1"/>
</dbReference>
<protein>
    <submittedName>
        <fullName evidence="4">Flavodoxin family protein</fullName>
    </submittedName>
</protein>
<dbReference type="GO" id="GO:0016491">
    <property type="term" value="F:oxidoreductase activity"/>
    <property type="evidence" value="ECO:0007669"/>
    <property type="project" value="InterPro"/>
</dbReference>
<dbReference type="Proteomes" id="UP000824128">
    <property type="component" value="Unassembled WGS sequence"/>
</dbReference>
<dbReference type="Pfam" id="PF03358">
    <property type="entry name" value="FMN_red"/>
    <property type="match status" value="1"/>
</dbReference>
<evidence type="ECO:0000256" key="2">
    <source>
        <dbReference type="ARBA" id="ARBA00022643"/>
    </source>
</evidence>
<reference evidence="4" key="2">
    <citation type="journal article" date="2021" name="PeerJ">
        <title>Extensive microbial diversity within the chicken gut microbiome revealed by metagenomics and culture.</title>
        <authorList>
            <person name="Gilroy R."/>
            <person name="Ravi A."/>
            <person name="Getino M."/>
            <person name="Pursley I."/>
            <person name="Horton D.L."/>
            <person name="Alikhan N.F."/>
            <person name="Baker D."/>
            <person name="Gharbi K."/>
            <person name="Hall N."/>
            <person name="Watson M."/>
            <person name="Adriaenssens E.M."/>
            <person name="Foster-Nyarko E."/>
            <person name="Jarju S."/>
            <person name="Secka A."/>
            <person name="Antonio M."/>
            <person name="Oren A."/>
            <person name="Chaudhuri R.R."/>
            <person name="La Ragione R."/>
            <person name="Hildebrand F."/>
            <person name="Pallen M.J."/>
        </authorList>
    </citation>
    <scope>NUCLEOTIDE SEQUENCE</scope>
    <source>
        <strain evidence="4">ChiGjej2B2-16831</strain>
    </source>
</reference>
<evidence type="ECO:0000313" key="5">
    <source>
        <dbReference type="Proteomes" id="UP000824128"/>
    </source>
</evidence>
<comment type="caution">
    <text evidence="4">The sequence shown here is derived from an EMBL/GenBank/DDBJ whole genome shotgun (WGS) entry which is preliminary data.</text>
</comment>
<dbReference type="InterPro" id="IPR005025">
    <property type="entry name" value="FMN_Rdtase-like_dom"/>
</dbReference>
<reference evidence="4" key="1">
    <citation type="submission" date="2020-10" db="EMBL/GenBank/DDBJ databases">
        <authorList>
            <person name="Gilroy R."/>
        </authorList>
    </citation>
    <scope>NUCLEOTIDE SEQUENCE</scope>
    <source>
        <strain evidence="4">ChiGjej2B2-16831</strain>
    </source>
</reference>
<evidence type="ECO:0000313" key="4">
    <source>
        <dbReference type="EMBL" id="HIU94552.1"/>
    </source>
</evidence>
<dbReference type="AlphaFoldDB" id="A0A9D1N4F0"/>
<name>A0A9D1N4F0_9FIRM</name>
<proteinExistence type="predicted"/>
<dbReference type="Gene3D" id="3.40.50.360">
    <property type="match status" value="1"/>
</dbReference>
<dbReference type="SUPFAM" id="SSF52218">
    <property type="entry name" value="Flavoproteins"/>
    <property type="match status" value="1"/>
</dbReference>
<dbReference type="InterPro" id="IPR051796">
    <property type="entry name" value="ISF_SsuE-like"/>
</dbReference>
<dbReference type="PANTHER" id="PTHR43278">
    <property type="entry name" value="NAD(P)H-DEPENDENT FMN-CONTAINING OXIDOREDUCTASE YWQN-RELATED"/>
    <property type="match status" value="1"/>
</dbReference>
<evidence type="ECO:0000256" key="1">
    <source>
        <dbReference type="ARBA" id="ARBA00022630"/>
    </source>
</evidence>
<dbReference type="EMBL" id="DVNZ01000166">
    <property type="protein sequence ID" value="HIU94552.1"/>
    <property type="molecule type" value="Genomic_DNA"/>
</dbReference>
<feature type="domain" description="NADPH-dependent FMN reductase-like" evidence="3">
    <location>
        <begin position="1"/>
        <end position="153"/>
    </location>
</feature>